<dbReference type="KEGG" id="mjh:JH146_0745"/>
<evidence type="ECO:0000313" key="6">
    <source>
        <dbReference type="Proteomes" id="UP000028781"/>
    </source>
</evidence>
<keyword evidence="5" id="KW-0396">Initiation factor</keyword>
<comment type="similarity">
    <text evidence="1 4">Belongs to the eIF-2B alpha/beta/delta subunits family. R15P isomerase subfamily.</text>
</comment>
<evidence type="ECO:0000256" key="1">
    <source>
        <dbReference type="ARBA" id="ARBA00009229"/>
    </source>
</evidence>
<dbReference type="STRING" id="1301915.JH146_0745"/>
<dbReference type="HAMAP" id="MF_02230">
    <property type="entry name" value="R15P_isomerase"/>
    <property type="match status" value="1"/>
</dbReference>
<dbReference type="InterPro" id="IPR042529">
    <property type="entry name" value="IF_2B-like_C"/>
</dbReference>
<dbReference type="InterPro" id="IPR005250">
    <property type="entry name" value="R15Pi"/>
</dbReference>
<keyword evidence="2 4" id="KW-0413">Isomerase</keyword>
<keyword evidence="6" id="KW-1185">Reference proteome</keyword>
<keyword evidence="5" id="KW-0648">Protein biosynthesis</keyword>
<dbReference type="HOGENOM" id="CLU_016218_2_1_2"/>
<dbReference type="PANTHER" id="PTHR43475">
    <property type="entry name" value="METHYLTHIORIBOSE-1-PHOSPHATE ISOMERASE"/>
    <property type="match status" value="1"/>
</dbReference>
<evidence type="ECO:0000256" key="4">
    <source>
        <dbReference type="HAMAP-Rule" id="MF_02230"/>
    </source>
</evidence>
<feature type="active site" description="Proton donor" evidence="4">
    <location>
        <position position="194"/>
    </location>
</feature>
<comment type="catalytic activity">
    <reaction evidence="4">
        <text>alpha-D-ribose 1,5-bisphosphate = D-ribulose 1,5-bisphosphate</text>
        <dbReference type="Rhea" id="RHEA:32243"/>
        <dbReference type="ChEBI" id="CHEBI:57870"/>
        <dbReference type="ChEBI" id="CHEBI:68688"/>
        <dbReference type="EC" id="5.3.1.29"/>
    </reaction>
</comment>
<dbReference type="AlphaFoldDB" id="A0A076LFI5"/>
<reference evidence="5 6" key="1">
    <citation type="journal article" date="2015" name="Int. J. Syst. Evol. Microbiol.">
        <title>M ethanocaldococcus bathoardescens sp. nov., a hyperthermophilic methanogen isolated from a volcanically active deep-sea hydrothermal vent.</title>
        <authorList>
            <person name="Stewart L.C."/>
            <person name="Jung J.H."/>
            <person name="Kim Y.T."/>
            <person name="Kwon S.W."/>
            <person name="Park C.S."/>
            <person name="Holden J.F."/>
        </authorList>
    </citation>
    <scope>NUCLEOTIDE SEQUENCE [LARGE SCALE GENOMIC DNA]</scope>
    <source>
        <strain evidence="5 6">JH146</strain>
    </source>
</reference>
<keyword evidence="3 4" id="KW-0119">Carbohydrate metabolism</keyword>
<organism evidence="5 6">
    <name type="scientific">Methanocaldococcus bathoardescens</name>
    <dbReference type="NCBI Taxonomy" id="1301915"/>
    <lineage>
        <taxon>Archaea</taxon>
        <taxon>Methanobacteriati</taxon>
        <taxon>Methanobacteriota</taxon>
        <taxon>Methanomada group</taxon>
        <taxon>Methanococci</taxon>
        <taxon>Methanococcales</taxon>
        <taxon>Methanocaldococcaceae</taxon>
        <taxon>Methanocaldococcus</taxon>
    </lineage>
</organism>
<feature type="binding site" evidence="4">
    <location>
        <begin position="204"/>
        <end position="205"/>
    </location>
    <ligand>
        <name>substrate</name>
    </ligand>
</feature>
<dbReference type="InterPro" id="IPR011559">
    <property type="entry name" value="Initiation_fac_2B_a/b/d"/>
</dbReference>
<dbReference type="GO" id="GO:0046523">
    <property type="term" value="F:S-methyl-5-thioribose-1-phosphate isomerase activity"/>
    <property type="evidence" value="ECO:0007669"/>
    <property type="project" value="TreeGrafter"/>
</dbReference>
<dbReference type="Proteomes" id="UP000028781">
    <property type="component" value="Chromosome"/>
</dbReference>
<dbReference type="InterPro" id="IPR000649">
    <property type="entry name" value="IF-2B-related"/>
</dbReference>
<feature type="binding site" evidence="4">
    <location>
        <begin position="20"/>
        <end position="23"/>
    </location>
    <ligand>
        <name>substrate</name>
    </ligand>
</feature>
<gene>
    <name evidence="5" type="ORF">JH146_0745</name>
</gene>
<dbReference type="Gene3D" id="1.20.120.420">
    <property type="entry name" value="translation initiation factor eif-2b, domain 1"/>
    <property type="match status" value="1"/>
</dbReference>
<dbReference type="FunFam" id="1.20.120.420:FF:000011">
    <property type="entry name" value="Ribose 1,5-bisphosphate isomerase"/>
    <property type="match status" value="1"/>
</dbReference>
<dbReference type="NCBIfam" id="TIGR00524">
    <property type="entry name" value="eIF-2B_rel"/>
    <property type="match status" value="1"/>
</dbReference>
<dbReference type="NCBIfam" id="TIGR00511">
    <property type="entry name" value="ribulose_e2b2"/>
    <property type="match status" value="1"/>
</dbReference>
<dbReference type="GO" id="GO:0019323">
    <property type="term" value="P:pentose catabolic process"/>
    <property type="evidence" value="ECO:0007669"/>
    <property type="project" value="UniProtKB-UniRule"/>
</dbReference>
<accession>A0A076LFI5</accession>
<dbReference type="GO" id="GO:0003743">
    <property type="term" value="F:translation initiation factor activity"/>
    <property type="evidence" value="ECO:0007669"/>
    <property type="project" value="UniProtKB-KW"/>
</dbReference>
<dbReference type="Gene3D" id="3.40.50.10470">
    <property type="entry name" value="Translation initiation factor eif-2b, domain 2"/>
    <property type="match status" value="1"/>
</dbReference>
<dbReference type="InterPro" id="IPR027363">
    <property type="entry name" value="M1Pi_N"/>
</dbReference>
<feature type="active site" description="Proton acceptor" evidence="4">
    <location>
        <position position="125"/>
    </location>
</feature>
<name>A0A076LFI5_9EURY</name>
<feature type="binding site" evidence="4">
    <location>
        <position position="63"/>
    </location>
    <ligand>
        <name>substrate</name>
    </ligand>
</feature>
<comment type="miscellaneous">
    <text evidence="4">Reaction proceeds via a cis-phosphoenolate intermediate.</text>
</comment>
<proteinExistence type="inferred from homology"/>
<comment type="caution">
    <text evidence="4">Lacks conserved residue(s) required for the propagation of feature annotation.</text>
</comment>
<protein>
    <recommendedName>
        <fullName evidence="4">Ribose 1,5-bisphosphate isomerase</fullName>
        <shortName evidence="4">R15P isomerase</shortName>
        <shortName evidence="4">R15Pi</shortName>
        <ecNumber evidence="4">5.3.1.29</ecNumber>
    </recommendedName>
    <alternativeName>
        <fullName evidence="4">Ribulose 1,5-bisphosphate synthase</fullName>
        <shortName evidence="4">RuBP synthase</shortName>
    </alternativeName>
</protein>
<dbReference type="PANTHER" id="PTHR43475:SF2">
    <property type="entry name" value="RIBOSE 1,5-BISPHOSPHATE ISOMERASE"/>
    <property type="match status" value="1"/>
</dbReference>
<dbReference type="Pfam" id="PF01008">
    <property type="entry name" value="IF-2B"/>
    <property type="match status" value="1"/>
</dbReference>
<evidence type="ECO:0000313" key="5">
    <source>
        <dbReference type="EMBL" id="AIJ05592.1"/>
    </source>
</evidence>
<dbReference type="FunFam" id="3.40.50.10470:FF:000019">
    <property type="entry name" value="Ribose 1,5-bisphosphate isomerase"/>
    <property type="match status" value="1"/>
</dbReference>
<dbReference type="EMBL" id="CP009149">
    <property type="protein sequence ID" value="AIJ05592.1"/>
    <property type="molecule type" value="Genomic_DNA"/>
</dbReference>
<dbReference type="InterPro" id="IPR037171">
    <property type="entry name" value="NagB/RpiA_transferase-like"/>
</dbReference>
<evidence type="ECO:0000256" key="2">
    <source>
        <dbReference type="ARBA" id="ARBA00023235"/>
    </source>
</evidence>
<dbReference type="GO" id="GO:0043917">
    <property type="term" value="F:ribose 1,5-bisphosphate isomerase activity"/>
    <property type="evidence" value="ECO:0007669"/>
    <property type="project" value="UniProtKB-UniRule"/>
</dbReference>
<feature type="binding site" evidence="4">
    <location>
        <position position="230"/>
    </location>
    <ligand>
        <name>substrate</name>
    </ligand>
</feature>
<dbReference type="GO" id="GO:0019509">
    <property type="term" value="P:L-methionine salvage from methylthioadenosine"/>
    <property type="evidence" value="ECO:0007669"/>
    <property type="project" value="TreeGrafter"/>
</dbReference>
<dbReference type="EC" id="5.3.1.29" evidence="4"/>
<dbReference type="SUPFAM" id="SSF100950">
    <property type="entry name" value="NagB/RpiA/CoA transferase-like"/>
    <property type="match status" value="1"/>
</dbReference>
<comment type="function">
    <text evidence="4">Catalyzes the isomerization of ribose 1,5-bisphosphate (R15P) to ribulose 1,5-bisphosphate (RuBP), the CO(2) acceptor and substrate for RubisCO. Functions in an archaeal AMP degradation pathway, together with AMP phosphorylase and RubisCO.</text>
</comment>
<evidence type="ECO:0000256" key="3">
    <source>
        <dbReference type="ARBA" id="ARBA00023277"/>
    </source>
</evidence>
<sequence length="304" mass="33949">MSEIDIIKETYEKIKNMEIRGAGRIGRAAAKALKEYALKISNLSEEEFKNKMKEAGDLLISARPTAVSLPNAVKYVLKGLNEENPKEKIIERADEFINSSLKAIENIGKFGANRIKDGDTILTHCNSEAAISVIKTAYDEGKDIKVFCTETRPRNQGYITAKTLYDYGIDVTLIVDSAVRYFIKDIDIVVVGADAITANGCLVNKIGTSQIALIANESRVPFLTAAETYKFHPKTIVGELIEIEERDPEEVTTFEEKYKGIKIRNPAFDVTPAKYIDAIITEIGLIPPQGAWYIIEKYFGWLEK</sequence>